<keyword evidence="8 13" id="KW-0028">Amino-acid biosynthesis</keyword>
<dbReference type="InterPro" id="IPR008179">
    <property type="entry name" value="HisE"/>
</dbReference>
<dbReference type="NCBIfam" id="NF001611">
    <property type="entry name" value="PRK00400.1-3"/>
    <property type="match status" value="1"/>
</dbReference>
<dbReference type="FunFam" id="1.10.287.1080:FF:000002">
    <property type="entry name" value="Histidine biosynthesis bifunctional protein HisIE"/>
    <property type="match status" value="1"/>
</dbReference>
<evidence type="ECO:0000256" key="3">
    <source>
        <dbReference type="ARBA" id="ARBA00005204"/>
    </source>
</evidence>
<dbReference type="SUPFAM" id="SSF101386">
    <property type="entry name" value="all-alpha NTP pyrophosphatases"/>
    <property type="match status" value="1"/>
</dbReference>
<dbReference type="PANTHER" id="PTHR42945:SF9">
    <property type="entry name" value="HISTIDINE BIOSYNTHESIS BIFUNCTIONAL PROTEIN HISIE"/>
    <property type="match status" value="1"/>
</dbReference>
<dbReference type="AlphaFoldDB" id="A0A1E3LVL3"/>
<comment type="similarity">
    <text evidence="4 13">Belongs to the PRA-PH family.</text>
</comment>
<keyword evidence="9 13" id="KW-0547">Nucleotide-binding</keyword>
<dbReference type="STRING" id="1888892.BFL28_02195"/>
<keyword evidence="12 13" id="KW-0368">Histidine biosynthesis</keyword>
<evidence type="ECO:0000313" key="15">
    <source>
        <dbReference type="Proteomes" id="UP000094487"/>
    </source>
</evidence>
<evidence type="ECO:0000256" key="6">
    <source>
        <dbReference type="ARBA" id="ARBA00013336"/>
    </source>
</evidence>
<dbReference type="PANTHER" id="PTHR42945">
    <property type="entry name" value="HISTIDINE BIOSYNTHESIS BIFUNCTIONAL PROTEIN"/>
    <property type="match status" value="1"/>
</dbReference>
<sequence>MATDILDTLEATIRARRSADPSTSYVAKLTHKGRAKIAQKLGEEAVEAAIAAVQDDRAGLTGEAADLIFHLLVLLADMGLTLDDVRAELARREGVSGIDEKASRPT</sequence>
<evidence type="ECO:0000256" key="8">
    <source>
        <dbReference type="ARBA" id="ARBA00022605"/>
    </source>
</evidence>
<dbReference type="GO" id="GO:0005524">
    <property type="term" value="F:ATP binding"/>
    <property type="evidence" value="ECO:0007669"/>
    <property type="project" value="UniProtKB-KW"/>
</dbReference>
<evidence type="ECO:0000256" key="10">
    <source>
        <dbReference type="ARBA" id="ARBA00022801"/>
    </source>
</evidence>
<evidence type="ECO:0000256" key="5">
    <source>
        <dbReference type="ARBA" id="ARBA00012414"/>
    </source>
</evidence>
<evidence type="ECO:0000256" key="9">
    <source>
        <dbReference type="ARBA" id="ARBA00022741"/>
    </source>
</evidence>
<reference evidence="14 15" key="1">
    <citation type="submission" date="2016-08" db="EMBL/GenBank/DDBJ databases">
        <title>Draft genome of the agarase producing Sphingomonas sp. MCT13.</title>
        <authorList>
            <person name="D'Andrea M.M."/>
            <person name="Rossolini G.M."/>
            <person name="Thaller M.C."/>
        </authorList>
    </citation>
    <scope>NUCLEOTIDE SEQUENCE [LARGE SCALE GENOMIC DNA]</scope>
    <source>
        <strain evidence="14 15">MCT13</strain>
    </source>
</reference>
<dbReference type="NCBIfam" id="TIGR03188">
    <property type="entry name" value="histidine_hisI"/>
    <property type="match status" value="1"/>
</dbReference>
<dbReference type="HAMAP" id="MF_01020">
    <property type="entry name" value="HisE"/>
    <property type="match status" value="1"/>
</dbReference>
<dbReference type="CDD" id="cd11534">
    <property type="entry name" value="NTP-PPase_HisIE_like"/>
    <property type="match status" value="1"/>
</dbReference>
<dbReference type="NCBIfam" id="NF001613">
    <property type="entry name" value="PRK00400.1-5"/>
    <property type="match status" value="1"/>
</dbReference>
<organism evidence="14 15">
    <name type="scientific">Sphingomonas turrisvirgatae</name>
    <dbReference type="NCBI Taxonomy" id="1888892"/>
    <lineage>
        <taxon>Bacteria</taxon>
        <taxon>Pseudomonadati</taxon>
        <taxon>Pseudomonadota</taxon>
        <taxon>Alphaproteobacteria</taxon>
        <taxon>Sphingomonadales</taxon>
        <taxon>Sphingomonadaceae</taxon>
        <taxon>Sphingomonas</taxon>
    </lineage>
</organism>
<evidence type="ECO:0000256" key="4">
    <source>
        <dbReference type="ARBA" id="ARBA00009392"/>
    </source>
</evidence>
<dbReference type="UniPathway" id="UPA00031">
    <property type="reaction ID" value="UER00007"/>
</dbReference>
<keyword evidence="15" id="KW-1185">Reference proteome</keyword>
<evidence type="ECO:0000256" key="7">
    <source>
        <dbReference type="ARBA" id="ARBA00022490"/>
    </source>
</evidence>
<comment type="pathway">
    <text evidence="3 13">Amino-acid biosynthesis; L-histidine biosynthesis; L-histidine from 5-phospho-alpha-D-ribose 1-diphosphate: step 2/9.</text>
</comment>
<dbReference type="Pfam" id="PF01503">
    <property type="entry name" value="PRA-PH"/>
    <property type="match status" value="1"/>
</dbReference>
<evidence type="ECO:0000313" key="14">
    <source>
        <dbReference type="EMBL" id="ODP37798.1"/>
    </source>
</evidence>
<dbReference type="RefSeq" id="WP_069320519.1">
    <property type="nucleotide sequence ID" value="NZ_MDDS01000024.1"/>
</dbReference>
<dbReference type="GO" id="GO:0004636">
    <property type="term" value="F:phosphoribosyl-ATP diphosphatase activity"/>
    <property type="evidence" value="ECO:0007669"/>
    <property type="project" value="UniProtKB-UniRule"/>
</dbReference>
<dbReference type="Gene3D" id="1.10.287.1080">
    <property type="entry name" value="MazG-like"/>
    <property type="match status" value="1"/>
</dbReference>
<dbReference type="EMBL" id="MDDS01000024">
    <property type="protein sequence ID" value="ODP37798.1"/>
    <property type="molecule type" value="Genomic_DNA"/>
</dbReference>
<evidence type="ECO:0000256" key="1">
    <source>
        <dbReference type="ARBA" id="ARBA00001460"/>
    </source>
</evidence>
<accession>A0A1E3LVL3</accession>
<dbReference type="EC" id="3.6.1.31" evidence="5 13"/>
<protein>
    <recommendedName>
        <fullName evidence="6 13">Phosphoribosyl-ATP pyrophosphatase</fullName>
        <shortName evidence="13">PRA-PH</shortName>
        <ecNumber evidence="5 13">3.6.1.31</ecNumber>
    </recommendedName>
</protein>
<comment type="subcellular location">
    <subcellularLocation>
        <location evidence="2 13">Cytoplasm</location>
    </subcellularLocation>
</comment>
<keyword evidence="10 13" id="KW-0378">Hydrolase</keyword>
<keyword evidence="11 13" id="KW-0067">ATP-binding</keyword>
<gene>
    <name evidence="13" type="primary">hisE</name>
    <name evidence="14" type="ORF">BFL28_02195</name>
</gene>
<proteinExistence type="inferred from homology"/>
<comment type="catalytic activity">
    <reaction evidence="1 13">
        <text>1-(5-phospho-beta-D-ribosyl)-ATP + H2O = 1-(5-phospho-beta-D-ribosyl)-5'-AMP + diphosphate + H(+)</text>
        <dbReference type="Rhea" id="RHEA:22828"/>
        <dbReference type="ChEBI" id="CHEBI:15377"/>
        <dbReference type="ChEBI" id="CHEBI:15378"/>
        <dbReference type="ChEBI" id="CHEBI:33019"/>
        <dbReference type="ChEBI" id="CHEBI:59457"/>
        <dbReference type="ChEBI" id="CHEBI:73183"/>
        <dbReference type="EC" id="3.6.1.31"/>
    </reaction>
</comment>
<dbReference type="InterPro" id="IPR021130">
    <property type="entry name" value="PRib-ATP_PPHydrolase-like"/>
</dbReference>
<dbReference type="Proteomes" id="UP000094487">
    <property type="component" value="Unassembled WGS sequence"/>
</dbReference>
<comment type="caution">
    <text evidence="14">The sequence shown here is derived from an EMBL/GenBank/DDBJ whole genome shotgun (WGS) entry which is preliminary data.</text>
</comment>
<dbReference type="GO" id="GO:0005737">
    <property type="term" value="C:cytoplasm"/>
    <property type="evidence" value="ECO:0007669"/>
    <property type="project" value="UniProtKB-SubCell"/>
</dbReference>
<dbReference type="OrthoDB" id="9814738at2"/>
<name>A0A1E3LVL3_9SPHN</name>
<evidence type="ECO:0000256" key="2">
    <source>
        <dbReference type="ARBA" id="ARBA00004496"/>
    </source>
</evidence>
<evidence type="ECO:0000256" key="12">
    <source>
        <dbReference type="ARBA" id="ARBA00023102"/>
    </source>
</evidence>
<evidence type="ECO:0000256" key="13">
    <source>
        <dbReference type="HAMAP-Rule" id="MF_01020"/>
    </source>
</evidence>
<dbReference type="GO" id="GO:0000105">
    <property type="term" value="P:L-histidine biosynthetic process"/>
    <property type="evidence" value="ECO:0007669"/>
    <property type="project" value="UniProtKB-UniRule"/>
</dbReference>
<keyword evidence="7 13" id="KW-0963">Cytoplasm</keyword>
<evidence type="ECO:0000256" key="11">
    <source>
        <dbReference type="ARBA" id="ARBA00022840"/>
    </source>
</evidence>